<name>A0A379S675_SALER</name>
<keyword evidence="3" id="KW-0645">Protease</keyword>
<feature type="transmembrane region" description="Helical" evidence="1">
    <location>
        <begin position="202"/>
        <end position="219"/>
    </location>
</feature>
<feature type="domain" description="CAAX prenyl protease 2/Lysostaphin resistance protein A-like" evidence="2">
    <location>
        <begin position="170"/>
        <end position="260"/>
    </location>
</feature>
<feature type="transmembrane region" description="Helical" evidence="1">
    <location>
        <begin position="225"/>
        <end position="244"/>
    </location>
</feature>
<keyword evidence="1" id="KW-0472">Membrane</keyword>
<dbReference type="AlphaFoldDB" id="A0A379S675"/>
<organism evidence="3 4">
    <name type="scientific">Salmonella enterica subsp. arizonae</name>
    <dbReference type="NCBI Taxonomy" id="59203"/>
    <lineage>
        <taxon>Bacteria</taxon>
        <taxon>Pseudomonadati</taxon>
        <taxon>Pseudomonadota</taxon>
        <taxon>Gammaproteobacteria</taxon>
        <taxon>Enterobacterales</taxon>
        <taxon>Enterobacteriaceae</taxon>
        <taxon>Salmonella</taxon>
    </lineage>
</organism>
<sequence>MFMWIILALALLTLQFNRKISILLLLTAATWGKINNILDWQAFGFCVAVGIALFLQLRVTSSRYFRYITEGVLVLCAVALTLHLIPGFHNPKILDAVSVGSQSVPYTMYYNFDKALTPFLLIMCIRSLFSDGLQHKVTLWKWGLLCLSIPLLLLVAVFLGGLKPELHFPSWLPQFVFANIFFVSLAEEALFRGYIQQRLSMLVHPVLAMVIAAVIFGAFHYTGGILLAVFAALAGVIYGIAWMWSRRLWVAVLFHFGLNICHLLFFTYPMLHVSRVITP</sequence>
<feature type="transmembrane region" description="Helical" evidence="1">
    <location>
        <begin position="37"/>
        <end position="55"/>
    </location>
</feature>
<keyword evidence="3" id="KW-0378">Hydrolase</keyword>
<keyword evidence="1" id="KW-0812">Transmembrane</keyword>
<evidence type="ECO:0000313" key="3">
    <source>
        <dbReference type="EMBL" id="SUG15610.1"/>
    </source>
</evidence>
<gene>
    <name evidence="3" type="ORF">NCTC7295_03291</name>
</gene>
<feature type="transmembrane region" description="Helical" evidence="1">
    <location>
        <begin position="141"/>
        <end position="159"/>
    </location>
</feature>
<dbReference type="GO" id="GO:0004175">
    <property type="term" value="F:endopeptidase activity"/>
    <property type="evidence" value="ECO:0007669"/>
    <property type="project" value="UniProtKB-ARBA"/>
</dbReference>
<proteinExistence type="predicted"/>
<dbReference type="EMBL" id="UGWZ01000001">
    <property type="protein sequence ID" value="SUG15610.1"/>
    <property type="molecule type" value="Genomic_DNA"/>
</dbReference>
<dbReference type="Pfam" id="PF02517">
    <property type="entry name" value="Rce1-like"/>
    <property type="match status" value="1"/>
</dbReference>
<accession>A0A379S675</accession>
<dbReference type="GO" id="GO:0080120">
    <property type="term" value="P:CAAX-box protein maturation"/>
    <property type="evidence" value="ECO:0007669"/>
    <property type="project" value="UniProtKB-ARBA"/>
</dbReference>
<feature type="transmembrane region" description="Helical" evidence="1">
    <location>
        <begin position="108"/>
        <end position="129"/>
    </location>
</feature>
<dbReference type="Proteomes" id="UP000254124">
    <property type="component" value="Unassembled WGS sequence"/>
</dbReference>
<feature type="transmembrane region" description="Helical" evidence="1">
    <location>
        <begin position="171"/>
        <end position="190"/>
    </location>
</feature>
<feature type="transmembrane region" description="Helical" evidence="1">
    <location>
        <begin position="251"/>
        <end position="271"/>
    </location>
</feature>
<evidence type="ECO:0000313" key="4">
    <source>
        <dbReference type="Proteomes" id="UP000254124"/>
    </source>
</evidence>
<reference evidence="3 4" key="1">
    <citation type="submission" date="2018-06" db="EMBL/GenBank/DDBJ databases">
        <authorList>
            <consortium name="Pathogen Informatics"/>
            <person name="Doyle S."/>
        </authorList>
    </citation>
    <scope>NUCLEOTIDE SEQUENCE [LARGE SCALE GENOMIC DNA]</scope>
    <source>
        <strain evidence="3 4">NCTC7295</strain>
    </source>
</reference>
<keyword evidence="1" id="KW-1133">Transmembrane helix</keyword>
<dbReference type="GO" id="GO:0006508">
    <property type="term" value="P:proteolysis"/>
    <property type="evidence" value="ECO:0007669"/>
    <property type="project" value="UniProtKB-KW"/>
</dbReference>
<protein>
    <submittedName>
        <fullName evidence="3">CAAX amino terminal protease self- immunity</fullName>
    </submittedName>
</protein>
<evidence type="ECO:0000259" key="2">
    <source>
        <dbReference type="Pfam" id="PF02517"/>
    </source>
</evidence>
<evidence type="ECO:0000256" key="1">
    <source>
        <dbReference type="SAM" id="Phobius"/>
    </source>
</evidence>
<feature type="transmembrane region" description="Helical" evidence="1">
    <location>
        <begin position="67"/>
        <end position="88"/>
    </location>
</feature>
<dbReference type="InterPro" id="IPR003675">
    <property type="entry name" value="Rce1/LyrA-like_dom"/>
</dbReference>